<dbReference type="RefSeq" id="WP_023848233.1">
    <property type="nucleotide sequence ID" value="NZ_CP047166.1"/>
</dbReference>
<dbReference type="Proteomes" id="UP000596387">
    <property type="component" value="Chromosome"/>
</dbReference>
<organism evidence="1 2">
    <name type="scientific">Ponticoccus alexandrii</name>
    <dbReference type="NCBI Taxonomy" id="1943633"/>
    <lineage>
        <taxon>Bacteria</taxon>
        <taxon>Pseudomonadati</taxon>
        <taxon>Pseudomonadota</taxon>
        <taxon>Alphaproteobacteria</taxon>
        <taxon>Rhodobacterales</taxon>
        <taxon>Roseobacteraceae</taxon>
        <taxon>Ponticoccus</taxon>
    </lineage>
</organism>
<evidence type="ECO:0000313" key="1">
    <source>
        <dbReference type="EMBL" id="QRF66349.1"/>
    </source>
</evidence>
<evidence type="ECO:0000313" key="2">
    <source>
        <dbReference type="Proteomes" id="UP000596387"/>
    </source>
</evidence>
<keyword evidence="2" id="KW-1185">Reference proteome</keyword>
<gene>
    <name evidence="1" type="ORF">GQA70_08530</name>
</gene>
<sequence>MTNPTNLIGENPAETMRKVMERLHGSLELTGDVETLDPDKDRPSMTSIANYHPAQEAAPRHGDHRAVYAFPLSDEWQAWQAISGRPLSKEEMGEFIEDRAHDIQNPTPGILQGNADADGLEKWETRMIRLAQDVDGRFGTLPELLDMSKRFRVNEVSNLEARKNRDTGEETVVFVNEHQQPDGSPLKVPNFFMIAVPVFQNGALYRLPVRFRYRKSGSTLAFALSLYAPEKAFRDAVMGACTRAAEETGLPVIMGKPEA</sequence>
<protein>
    <submittedName>
        <fullName evidence="1">DUF2303 family protein</fullName>
    </submittedName>
</protein>
<proteinExistence type="predicted"/>
<dbReference type="Pfam" id="PF10065">
    <property type="entry name" value="DUF2303"/>
    <property type="match status" value="1"/>
</dbReference>
<dbReference type="EMBL" id="CP047166">
    <property type="protein sequence ID" value="QRF66349.1"/>
    <property type="molecule type" value="Genomic_DNA"/>
</dbReference>
<accession>A0ABX7F7A8</accession>
<dbReference type="InterPro" id="IPR019276">
    <property type="entry name" value="DUF2303"/>
</dbReference>
<reference evidence="1 2" key="1">
    <citation type="submission" date="2019-12" db="EMBL/GenBank/DDBJ databases">
        <title>Complete Genome Sequence of a Quorum-Sensing Bacterium,Rhodobacteraceae bacterium C31, Isolated from a marine microalgae symbiotic bacteria.</title>
        <authorList>
            <person name="Zhang Y."/>
        </authorList>
    </citation>
    <scope>NUCLEOTIDE SEQUENCE [LARGE SCALE GENOMIC DNA]</scope>
    <source>
        <strain evidence="1 2">C31</strain>
    </source>
</reference>
<name>A0ABX7F7A8_9RHOB</name>